<evidence type="ECO:0000313" key="3">
    <source>
        <dbReference type="EMBL" id="EMZ37933.1"/>
    </source>
</evidence>
<comment type="caution">
    <text evidence="3">The sequence shown here is derived from an EMBL/GenBank/DDBJ whole genome shotgun (WGS) entry which is preliminary data.</text>
</comment>
<feature type="transmembrane region" description="Helical" evidence="1">
    <location>
        <begin position="64"/>
        <end position="89"/>
    </location>
</feature>
<keyword evidence="4" id="KW-1185">Reference proteome</keyword>
<name>N2BHG0_9FIRM</name>
<dbReference type="InterPro" id="IPR032834">
    <property type="entry name" value="NatK-like_C"/>
</dbReference>
<dbReference type="eggNOG" id="COG3290">
    <property type="taxonomic scope" value="Bacteria"/>
</dbReference>
<dbReference type="HOGENOM" id="CLU_020211_14_3_9"/>
<sequence>MLGGSFWIALLRNAISTGLMLSFFFMLDRPRFSMKKTAWCYIIFGVSMVTAYSVWYLAAKSSFVRFAALSALPAVGIFCSIMSSEVLYLSLYKMALAFYLFSVCTFCGVDVTRWWFEGNLWIDILVRFVCFVLILIFTWFKFRKQFLGGVDFLLQEMDLFSAAALFVSVMLGAIMAYWPNLQGFSVFNMVRAFLILFMAGTLQYAILHLYIHLGQEHYYQAEKELLEVNEQLLHQQMDLMRESKIEAARIRHDVRHHTLLIREYVQKKEYDQLLAYLTQYDEDVEKWKVKDISNNLAVNGILLAYAKKARRQNIQVVMDIRLEENLPIRDIDWIAILANMFENAIHGCAGSGQPQQVIDIYISQKKNKVVIRCQNTSSKEVVFRKGLPQSDKGEGMGVASIIKAVSRYEGATDFCVRDGMFITRILLNLT</sequence>
<dbReference type="Proteomes" id="UP000012589">
    <property type="component" value="Unassembled WGS sequence"/>
</dbReference>
<protein>
    <recommendedName>
        <fullName evidence="2">Sensor histidine kinase NatK-like C-terminal domain-containing protein</fullName>
    </recommendedName>
</protein>
<evidence type="ECO:0000256" key="1">
    <source>
        <dbReference type="SAM" id="Phobius"/>
    </source>
</evidence>
<evidence type="ECO:0000313" key="4">
    <source>
        <dbReference type="Proteomes" id="UP000012589"/>
    </source>
</evidence>
<keyword evidence="1" id="KW-1133">Transmembrane helix</keyword>
<feature type="transmembrane region" description="Helical" evidence="1">
    <location>
        <begin position="6"/>
        <end position="27"/>
    </location>
</feature>
<feature type="transmembrane region" description="Helical" evidence="1">
    <location>
        <begin position="190"/>
        <end position="211"/>
    </location>
</feature>
<accession>N2BHG0</accession>
<dbReference type="PATRIC" id="fig|1235802.3.peg.269"/>
<dbReference type="AlphaFoldDB" id="N2BHG0"/>
<feature type="transmembrane region" description="Helical" evidence="1">
    <location>
        <begin position="96"/>
        <end position="115"/>
    </location>
</feature>
<gene>
    <name evidence="3" type="ORF">C823_00257</name>
</gene>
<dbReference type="PANTHER" id="PTHR40448:SF1">
    <property type="entry name" value="TWO-COMPONENT SENSOR HISTIDINE KINASE"/>
    <property type="match status" value="1"/>
</dbReference>
<dbReference type="Gene3D" id="3.30.565.10">
    <property type="entry name" value="Histidine kinase-like ATPase, C-terminal domain"/>
    <property type="match status" value="1"/>
</dbReference>
<evidence type="ECO:0000259" key="2">
    <source>
        <dbReference type="Pfam" id="PF14501"/>
    </source>
</evidence>
<dbReference type="EMBL" id="AQFT01000009">
    <property type="protein sequence ID" value="EMZ37933.1"/>
    <property type="molecule type" value="Genomic_DNA"/>
</dbReference>
<feature type="transmembrane region" description="Helical" evidence="1">
    <location>
        <begin position="39"/>
        <end position="58"/>
    </location>
</feature>
<dbReference type="STRING" id="1235802.C823_00257"/>
<dbReference type="SUPFAM" id="SSF55874">
    <property type="entry name" value="ATPase domain of HSP90 chaperone/DNA topoisomerase II/histidine kinase"/>
    <property type="match status" value="1"/>
</dbReference>
<feature type="transmembrane region" description="Helical" evidence="1">
    <location>
        <begin position="160"/>
        <end position="178"/>
    </location>
</feature>
<organism evidence="3 4">
    <name type="scientific">Eubacterium plexicaudatum ASF492</name>
    <dbReference type="NCBI Taxonomy" id="1235802"/>
    <lineage>
        <taxon>Bacteria</taxon>
        <taxon>Bacillati</taxon>
        <taxon>Bacillota</taxon>
        <taxon>Clostridia</taxon>
        <taxon>Eubacteriales</taxon>
        <taxon>Eubacteriaceae</taxon>
        <taxon>Eubacterium</taxon>
    </lineage>
</organism>
<dbReference type="GO" id="GO:0042802">
    <property type="term" value="F:identical protein binding"/>
    <property type="evidence" value="ECO:0007669"/>
    <property type="project" value="TreeGrafter"/>
</dbReference>
<feature type="transmembrane region" description="Helical" evidence="1">
    <location>
        <begin position="121"/>
        <end position="140"/>
    </location>
</feature>
<dbReference type="PANTHER" id="PTHR40448">
    <property type="entry name" value="TWO-COMPONENT SENSOR HISTIDINE KINASE"/>
    <property type="match status" value="1"/>
</dbReference>
<dbReference type="OrthoDB" id="9773869at2"/>
<dbReference type="CDD" id="cd16935">
    <property type="entry name" value="HATPase_AgrC-ComD-like"/>
    <property type="match status" value="1"/>
</dbReference>
<dbReference type="InterPro" id="IPR036890">
    <property type="entry name" value="HATPase_C_sf"/>
</dbReference>
<keyword evidence="1" id="KW-0812">Transmembrane</keyword>
<feature type="domain" description="Sensor histidine kinase NatK-like C-terminal" evidence="2">
    <location>
        <begin position="331"/>
        <end position="427"/>
    </location>
</feature>
<proteinExistence type="predicted"/>
<keyword evidence="1" id="KW-0472">Membrane</keyword>
<reference evidence="3 4" key="1">
    <citation type="journal article" date="2014" name="Genome Announc.">
        <title>Draft genome sequences of the altered schaedler flora, a defined bacterial community from gnotobiotic mice.</title>
        <authorList>
            <person name="Wannemuehler M.J."/>
            <person name="Overstreet A.M."/>
            <person name="Ward D.V."/>
            <person name="Phillips G.J."/>
        </authorList>
    </citation>
    <scope>NUCLEOTIDE SEQUENCE [LARGE SCALE GENOMIC DNA]</scope>
    <source>
        <strain evidence="3 4">ASF492</strain>
    </source>
</reference>
<dbReference type="Pfam" id="PF14501">
    <property type="entry name" value="HATPase_c_5"/>
    <property type="match status" value="1"/>
</dbReference>